<feature type="region of interest" description="Disordered" evidence="2">
    <location>
        <begin position="1421"/>
        <end position="1450"/>
    </location>
</feature>
<proteinExistence type="predicted"/>
<organism evidence="3 4">
    <name type="scientific">Rhizophlyctis rosea</name>
    <dbReference type="NCBI Taxonomy" id="64517"/>
    <lineage>
        <taxon>Eukaryota</taxon>
        <taxon>Fungi</taxon>
        <taxon>Fungi incertae sedis</taxon>
        <taxon>Chytridiomycota</taxon>
        <taxon>Chytridiomycota incertae sedis</taxon>
        <taxon>Chytridiomycetes</taxon>
        <taxon>Rhizophlyctidales</taxon>
        <taxon>Rhizophlyctidaceae</taxon>
        <taxon>Rhizophlyctis</taxon>
    </lineage>
</organism>
<gene>
    <name evidence="3" type="ORF">HK097_011210</name>
</gene>
<feature type="compositionally biased region" description="Polar residues" evidence="2">
    <location>
        <begin position="559"/>
        <end position="576"/>
    </location>
</feature>
<feature type="compositionally biased region" description="Basic and acidic residues" evidence="2">
    <location>
        <begin position="87"/>
        <end position="104"/>
    </location>
</feature>
<keyword evidence="4" id="KW-1185">Reference proteome</keyword>
<dbReference type="EMBL" id="JADGJD010000090">
    <property type="protein sequence ID" value="KAJ3055209.1"/>
    <property type="molecule type" value="Genomic_DNA"/>
</dbReference>
<feature type="compositionally biased region" description="Low complexity" evidence="2">
    <location>
        <begin position="116"/>
        <end position="130"/>
    </location>
</feature>
<evidence type="ECO:0000313" key="3">
    <source>
        <dbReference type="EMBL" id="KAJ3055209.1"/>
    </source>
</evidence>
<feature type="compositionally biased region" description="Basic residues" evidence="2">
    <location>
        <begin position="451"/>
        <end position="462"/>
    </location>
</feature>
<feature type="region of interest" description="Disordered" evidence="2">
    <location>
        <begin position="524"/>
        <end position="583"/>
    </location>
</feature>
<feature type="compositionally biased region" description="Polar residues" evidence="2">
    <location>
        <begin position="190"/>
        <end position="204"/>
    </location>
</feature>
<comment type="caution">
    <text evidence="3">The sequence shown here is derived from an EMBL/GenBank/DDBJ whole genome shotgun (WGS) entry which is preliminary data.</text>
</comment>
<feature type="compositionally biased region" description="Basic and acidic residues" evidence="2">
    <location>
        <begin position="766"/>
        <end position="781"/>
    </location>
</feature>
<feature type="compositionally biased region" description="Basic and acidic residues" evidence="2">
    <location>
        <begin position="717"/>
        <end position="728"/>
    </location>
</feature>
<feature type="compositionally biased region" description="Low complexity" evidence="2">
    <location>
        <begin position="254"/>
        <end position="267"/>
    </location>
</feature>
<reference evidence="3" key="1">
    <citation type="submission" date="2020-05" db="EMBL/GenBank/DDBJ databases">
        <title>Phylogenomic resolution of chytrid fungi.</title>
        <authorList>
            <person name="Stajich J.E."/>
            <person name="Amses K."/>
            <person name="Simmons R."/>
            <person name="Seto K."/>
            <person name="Myers J."/>
            <person name="Bonds A."/>
            <person name="Quandt C.A."/>
            <person name="Barry K."/>
            <person name="Liu P."/>
            <person name="Grigoriev I."/>
            <person name="Longcore J.E."/>
            <person name="James T.Y."/>
        </authorList>
    </citation>
    <scope>NUCLEOTIDE SEQUENCE</scope>
    <source>
        <strain evidence="3">JEL0318</strain>
    </source>
</reference>
<feature type="compositionally biased region" description="Basic and acidic residues" evidence="2">
    <location>
        <begin position="524"/>
        <end position="540"/>
    </location>
</feature>
<keyword evidence="1" id="KW-0175">Coiled coil</keyword>
<feature type="compositionally biased region" description="Polar residues" evidence="2">
    <location>
        <begin position="619"/>
        <end position="629"/>
    </location>
</feature>
<feature type="coiled-coil region" evidence="1">
    <location>
        <begin position="1328"/>
        <end position="1355"/>
    </location>
</feature>
<protein>
    <submittedName>
        <fullName evidence="3">Uncharacterized protein</fullName>
    </submittedName>
</protein>
<feature type="region of interest" description="Disordered" evidence="2">
    <location>
        <begin position="759"/>
        <end position="781"/>
    </location>
</feature>
<evidence type="ECO:0000256" key="1">
    <source>
        <dbReference type="SAM" id="Coils"/>
    </source>
</evidence>
<feature type="compositionally biased region" description="Low complexity" evidence="2">
    <location>
        <begin position="209"/>
        <end position="219"/>
    </location>
</feature>
<dbReference type="Proteomes" id="UP001212841">
    <property type="component" value="Unassembled WGS sequence"/>
</dbReference>
<feature type="compositionally biased region" description="Basic and acidic residues" evidence="2">
    <location>
        <begin position="361"/>
        <end position="372"/>
    </location>
</feature>
<dbReference type="PANTHER" id="PTHR24216">
    <property type="entry name" value="PAXILLIN-RELATED"/>
    <property type="match status" value="1"/>
</dbReference>
<accession>A0AAD5SHS8</accession>
<evidence type="ECO:0000313" key="4">
    <source>
        <dbReference type="Proteomes" id="UP001212841"/>
    </source>
</evidence>
<feature type="region of interest" description="Disordered" evidence="2">
    <location>
        <begin position="599"/>
        <end position="732"/>
    </location>
</feature>
<sequence>MKELNMLAGHRAPSPSAAVHDLSLHQLLLLQQQQQQQQQPRLTRTYARKPPAPSRSPKLAPSLPSVSQPHSLPSDMILDIASSDNSDDPKDTRGRRKADDRIDSDTDVEGLESMKGADGSADSDSSVGARSEQEGKHGTAPLKVRTVKVRGRIAAMRAAQKQSNSSAPPTAKKNPWSQLMPKTPKAHAPLTSTSKLAASPVQTTDDIKSPTTPKPSSSIPKKRSVAISSDSDDEGANQPTQSKTNSAHTAGGISPQTPTAAPQPSTPKSMTASPKEPTHLSPAGDVGPMSSPQSKEDELMYDSDGNAFPGQSRRGRRPPLDGNDGDDDEAAPPVLNEKKGKKRKKLDPALEMQRQTAALIRKHEPKLPEAPKPKNPIYAYIKSIGKKRMGRRPNGDLYEMPWSDEATAPDPPPQPSEEKAFDPKMIVDKLKPDRVMSTGAWYVHEDEQRALKKARAGGRAKKPGQDLPQSSSSESDLDLEVVHVGESLEVDWNWGEEGAAMFPSTVKNKHAALKQELRRMEVIKKKGDAAKATVEKESRKSQKGKGKAAETKSGETDPQETGSSSAGEEGNKQQSDSEFEREMIEAQLAARRKREASIEAFMQKLEDEGTFRVDPSGSEPENATPTSGSPYKGYNSDETERDYPLAQPQRSTPVLNLNYTYSMEEEPLNASPLFGDTNSSSSSDDDESTSNSHFFDQSHHEPEPRETSHASASLGKEAAEAVQREEPKAGGAMGIFVDVKKAREQEEFSQGLLDLLTPDTVAGESQRMENEKALPEKSGGDMKAFIDIEKAREQEEFSQRLLDPLTPDTLGLDTEVKEKEKGKAQPGGRLFPNGFMTAEEINEGGELAIWEVCSGSMPERAKVERERLAEEEAKAQKDRLTGRLIGGEGFRNMLEGVELGADLSSMDDLLSSDNGFESLADAEPTRPESWEIAKKRKRVIVNSDDEEVVARPSPKQFTIQRSVPASARKAPNFEAIRGLVDDQAELEEDEGFPFGMSDDESEPENELGIKIIPGLFPEEENEDEEVENADAVMQFHRQQEDAQQAQQMQYLREQVIGGKLRKQQARGLARRHADLMGDGYKGGRGMGILDDFDDDDELLRKWRERWRSRAEEERKKTELEKKSRYVDPLDIIAANPATTAFAKAMQESPRRARRKRTPTPPPLPKTGAETDGDTDVDLSPISDPEEIANRFDRKGKMVRKYLVRQGICLKKWKEKKGVTLKDGEKDFMGKDAERLERLRAERIAAGLRPVRTPTPWLASDDEDKEPNSKVRERDSSASPDEEAESPPTKKLKWSREYKKDWEMFLYECQRQEDAWERRQQRHEQKPEVIEMRRRVAEAERKREEEMVRNAEAVRARMERGDIWTEGAQRIYNKPFFRKDDHIYMKDPDFGKDGCGPPLPRPNSAAVFKSSMAFQVIPKPKTLIASSKAGPAGGTSKKEKKKEEKVDPEEERWKQRFLDLFIHRKAPSPEPPERNELVEEWWRNFGK</sequence>
<feature type="compositionally biased region" description="Polar residues" evidence="2">
    <location>
        <begin position="237"/>
        <end position="248"/>
    </location>
</feature>
<evidence type="ECO:0000256" key="2">
    <source>
        <dbReference type="SAM" id="MobiDB-lite"/>
    </source>
</evidence>
<feature type="region of interest" description="Disordered" evidence="2">
    <location>
        <begin position="1244"/>
        <end position="1292"/>
    </location>
</feature>
<feature type="compositionally biased region" description="Basic and acidic residues" evidence="2">
    <location>
        <begin position="1440"/>
        <end position="1450"/>
    </location>
</feature>
<feature type="compositionally biased region" description="Basic and acidic residues" evidence="2">
    <location>
        <begin position="696"/>
        <end position="708"/>
    </location>
</feature>
<name>A0AAD5SHS8_9FUNG</name>
<feature type="compositionally biased region" description="Polar residues" evidence="2">
    <location>
        <begin position="648"/>
        <end position="661"/>
    </location>
</feature>
<feature type="compositionally biased region" description="Basic and acidic residues" evidence="2">
    <location>
        <begin position="1265"/>
        <end position="1275"/>
    </location>
</feature>
<feature type="region of interest" description="Disordered" evidence="2">
    <location>
        <begin position="449"/>
        <end position="480"/>
    </location>
</feature>
<feature type="region of interest" description="Disordered" evidence="2">
    <location>
        <begin position="1140"/>
        <end position="1189"/>
    </location>
</feature>
<feature type="region of interest" description="Disordered" evidence="2">
    <location>
        <begin position="31"/>
        <end position="424"/>
    </location>
</feature>